<evidence type="ECO:0000313" key="2">
    <source>
        <dbReference type="EMBL" id="PXX01566.1"/>
    </source>
</evidence>
<keyword evidence="1" id="KW-0732">Signal</keyword>
<name>A0A318H8L5_9MYCO</name>
<reference evidence="3" key="1">
    <citation type="submission" date="2018-05" db="EMBL/GenBank/DDBJ databases">
        <authorList>
            <person name="Deangelis K."/>
            <person name="Huntemann M."/>
            <person name="Clum A."/>
            <person name="Pillay M."/>
            <person name="Palaniappan K."/>
            <person name="Varghese N."/>
            <person name="Mikhailova N."/>
            <person name="Stamatis D."/>
            <person name="Reddy T."/>
            <person name="Daum C."/>
            <person name="Shapiro N."/>
            <person name="Ivanova N."/>
            <person name="Kyrpides N."/>
            <person name="Woyke T."/>
        </authorList>
    </citation>
    <scope>NUCLEOTIDE SEQUENCE [LARGE SCALE GENOMIC DNA]</scope>
    <source>
        <strain evidence="3">GAS496</strain>
    </source>
</reference>
<accession>A0A318H8L5</accession>
<feature type="chain" id="PRO_5016278737" evidence="1">
    <location>
        <begin position="33"/>
        <end position="94"/>
    </location>
</feature>
<gene>
    <name evidence="2" type="ORF">C8E89_12852</name>
</gene>
<dbReference type="RefSeq" id="WP_110319461.1">
    <property type="nucleotide sequence ID" value="NZ_QJJU01000028.1"/>
</dbReference>
<proteinExistence type="predicted"/>
<evidence type="ECO:0000313" key="3">
    <source>
        <dbReference type="Proteomes" id="UP000247781"/>
    </source>
</evidence>
<keyword evidence="3" id="KW-1185">Reference proteome</keyword>
<reference evidence="2 3" key="2">
    <citation type="submission" date="2018-06" db="EMBL/GenBank/DDBJ databases">
        <title>Sequencing of bacterial isolates from soil warming experiment in Harvard Forest, Massachusetts, USA.</title>
        <authorList>
            <person name="Deangelis K.PhD."/>
        </authorList>
    </citation>
    <scope>NUCLEOTIDE SEQUENCE [LARGE SCALE GENOMIC DNA]</scope>
    <source>
        <strain evidence="2 3">GAS496</strain>
    </source>
</reference>
<dbReference type="EMBL" id="QJJU01000028">
    <property type="protein sequence ID" value="PXX01566.1"/>
    <property type="molecule type" value="Genomic_DNA"/>
</dbReference>
<dbReference type="AlphaFoldDB" id="A0A318H8L5"/>
<feature type="signal peptide" evidence="1">
    <location>
        <begin position="1"/>
        <end position="32"/>
    </location>
</feature>
<dbReference type="Proteomes" id="UP000247781">
    <property type="component" value="Unassembled WGS sequence"/>
</dbReference>
<evidence type="ECO:0000256" key="1">
    <source>
        <dbReference type="SAM" id="SignalP"/>
    </source>
</evidence>
<sequence length="94" mass="9767">MKRRIAGVAAAALVSGALGLAGLGLAAGTAQATPGGTHTWCPGDPMPHGNLGAPLDWDISVCHDWYKWNERGPDGQMGYSVHEGDYPVQLGPML</sequence>
<comment type="caution">
    <text evidence="2">The sequence shown here is derived from an EMBL/GenBank/DDBJ whole genome shotgun (WGS) entry which is preliminary data.</text>
</comment>
<organism evidence="2 3">
    <name type="scientific">Mycolicibacterium moriokaense</name>
    <dbReference type="NCBI Taxonomy" id="39691"/>
    <lineage>
        <taxon>Bacteria</taxon>
        <taxon>Bacillati</taxon>
        <taxon>Actinomycetota</taxon>
        <taxon>Actinomycetes</taxon>
        <taxon>Mycobacteriales</taxon>
        <taxon>Mycobacteriaceae</taxon>
        <taxon>Mycolicibacterium</taxon>
    </lineage>
</organism>
<protein>
    <submittedName>
        <fullName evidence="2">Uncharacterized protein</fullName>
    </submittedName>
</protein>
<dbReference type="OrthoDB" id="4628978at2"/>